<dbReference type="InterPro" id="IPR004012">
    <property type="entry name" value="Run_dom"/>
</dbReference>
<organism evidence="2 3">
    <name type="scientific">Naegleria lovaniensis</name>
    <name type="common">Amoeba</name>
    <dbReference type="NCBI Taxonomy" id="51637"/>
    <lineage>
        <taxon>Eukaryota</taxon>
        <taxon>Discoba</taxon>
        <taxon>Heterolobosea</taxon>
        <taxon>Tetramitia</taxon>
        <taxon>Eutetramitia</taxon>
        <taxon>Vahlkampfiidae</taxon>
        <taxon>Naegleria</taxon>
    </lineage>
</organism>
<dbReference type="EMBL" id="PYSW02000057">
    <property type="protein sequence ID" value="KAG2373270.1"/>
    <property type="molecule type" value="Genomic_DNA"/>
</dbReference>
<sequence length="952" mass="108976">MTLIDKKSLLRIKLDQIIEGKKQQPSSSKLAVFLYRNRENGAILFNDEKEEEQILEMAFSGSDEQSESHPCCSISSLPNLLQKRYQKLKHGSSIHSDLISSKIKLRKQFSKYEYSFLGVDTSSPKTGVGHDEIIDVYEEYLEDDDQWISEENHPIIISTEINDKQDEPKSSEVLNENVAFNEYSHNNDYEEFIEDESSALSPKEQKSINEETDQIDDDFIDENMLIATSFHIEEKIGDRNHDKIQKAEEKNVNESIDCVSGEDDTSEFQIFTISPEEFNFNDNGETPGNSIIDFPEPLDMDGVNDVFREGQNNNKTLLDADQPIELEYNSNGSSSASLNSPPLNNFDSFTYQPATDDNNFGTVFVDDHQAKLEASSSLTDIANETDQELSDFQKLHQEAEPFRKYANDDGVDSAFGSLRKHKKRNYRKKRLSAVESNAKDNEVIVVGQIKTIQPLESDFGMDNRKVSPLDISNVSHSSTHFSSNNEEPPVSLVSLHEFLQEDAVLIDNFSKLNHRISEQKQHEYLETPSRQHSSQTNTVVQYEELSPTPPLFKKPTGWEEPLHFLHTEKPLLVHPMLDKLRRTIIDMIDTALNESTPSSQGPTSLTNTVIVMDRGSRFLTPLIHSIYAILLNRPKSSLFKGERDLCGIFSKLTCLKEDNVMQEFLAFKEIRSLHDQKKLKERDLLLIQYLLQRKLLAYCTFELVNTPALLSESYEETSLLNDRAYARPFFAILNLLKKHVNFELRFEFDKAGDMNNTNGHDIVLVTSLQQNIKTLLQYIVQVGKAENLTVELVTDESKNHNLGRVVRTLLMYPLKSILSDKLVLETKWLNSGNFVSHPWQLIVVCAQGPLSKVGVNLKTGHSFQNIVLTIDSLVKRKNQTKTQLMDDKFFSFVIYCLNYQILFEAMKFIFKNIVILEKNFLPQSVMLNIQAQETILSYLQPLSKIRFTLNFY</sequence>
<proteinExistence type="predicted"/>
<comment type="caution">
    <text evidence="2">The sequence shown here is derived from an EMBL/GenBank/DDBJ whole genome shotgun (WGS) entry which is preliminary data.</text>
</comment>
<reference evidence="2 3" key="1">
    <citation type="journal article" date="2018" name="BMC Genomics">
        <title>The genome of Naegleria lovaniensis, the basis for a comparative approach to unravel pathogenicity factors of the human pathogenic amoeba N. fowleri.</title>
        <authorList>
            <person name="Liechti N."/>
            <person name="Schurch N."/>
            <person name="Bruggmann R."/>
            <person name="Wittwer M."/>
        </authorList>
    </citation>
    <scope>NUCLEOTIDE SEQUENCE [LARGE SCALE GENOMIC DNA]</scope>
    <source>
        <strain evidence="2 3">ATCC 30569</strain>
    </source>
</reference>
<dbReference type="Proteomes" id="UP000816034">
    <property type="component" value="Unassembled WGS sequence"/>
</dbReference>
<dbReference type="PROSITE" id="PS50826">
    <property type="entry name" value="RUN"/>
    <property type="match status" value="1"/>
</dbReference>
<gene>
    <name evidence="2" type="ORF">C9374_012259</name>
</gene>
<evidence type="ECO:0000259" key="1">
    <source>
        <dbReference type="PROSITE" id="PS50826"/>
    </source>
</evidence>
<dbReference type="GeneID" id="68104713"/>
<feature type="domain" description="RUN" evidence="1">
    <location>
        <begin position="793"/>
        <end position="952"/>
    </location>
</feature>
<accession>A0AA88GD46</accession>
<name>A0AA88GD46_NAELO</name>
<keyword evidence="3" id="KW-1185">Reference proteome</keyword>
<evidence type="ECO:0000313" key="2">
    <source>
        <dbReference type="EMBL" id="KAG2373270.1"/>
    </source>
</evidence>
<dbReference type="AlphaFoldDB" id="A0AA88GD46"/>
<evidence type="ECO:0000313" key="3">
    <source>
        <dbReference type="Proteomes" id="UP000816034"/>
    </source>
</evidence>
<dbReference type="CDD" id="cd17671">
    <property type="entry name" value="RUN"/>
    <property type="match status" value="1"/>
</dbReference>
<dbReference type="Gene3D" id="1.20.58.900">
    <property type="match status" value="2"/>
</dbReference>
<dbReference type="InterPro" id="IPR037213">
    <property type="entry name" value="Run_dom_sf"/>
</dbReference>
<dbReference type="Pfam" id="PF02759">
    <property type="entry name" value="RUN"/>
    <property type="match status" value="1"/>
</dbReference>
<protein>
    <recommendedName>
        <fullName evidence="1">RUN domain-containing protein</fullName>
    </recommendedName>
</protein>
<dbReference type="RefSeq" id="XP_044542444.1">
    <property type="nucleotide sequence ID" value="XM_044688006.1"/>
</dbReference>
<dbReference type="SUPFAM" id="SSF140741">
    <property type="entry name" value="RUN domain-like"/>
    <property type="match status" value="1"/>
</dbReference>